<dbReference type="Proteomes" id="UP001557470">
    <property type="component" value="Unassembled WGS sequence"/>
</dbReference>
<dbReference type="AlphaFoldDB" id="A0ABD0XUF7"/>
<accession>A0ABD0XUF7</accession>
<name>A0ABD0XUF7_UMBPY</name>
<dbReference type="PANTHER" id="PTHR13349">
    <property type="entry name" value="TRANSLATION MACHINERY-ASSOCIATED PROTEIN 16"/>
    <property type="match status" value="1"/>
</dbReference>
<protein>
    <submittedName>
        <fullName evidence="1">Uncharacterized protein</fullName>
    </submittedName>
</protein>
<feature type="non-terminal residue" evidence="1">
    <location>
        <position position="112"/>
    </location>
</feature>
<reference evidence="1 2" key="1">
    <citation type="submission" date="2024-06" db="EMBL/GenBank/DDBJ databases">
        <authorList>
            <person name="Pan Q."/>
            <person name="Wen M."/>
            <person name="Jouanno E."/>
            <person name="Zahm M."/>
            <person name="Klopp C."/>
            <person name="Cabau C."/>
            <person name="Louis A."/>
            <person name="Berthelot C."/>
            <person name="Parey E."/>
            <person name="Roest Crollius H."/>
            <person name="Montfort J."/>
            <person name="Robinson-Rechavi M."/>
            <person name="Bouchez O."/>
            <person name="Lampietro C."/>
            <person name="Lopez Roques C."/>
            <person name="Donnadieu C."/>
            <person name="Postlethwait J."/>
            <person name="Bobe J."/>
            <person name="Verreycken H."/>
            <person name="Guiguen Y."/>
        </authorList>
    </citation>
    <scope>NUCLEOTIDE SEQUENCE [LARGE SCALE GENOMIC DNA]</scope>
    <source>
        <strain evidence="1">Up_M1</strain>
        <tissue evidence="1">Testis</tissue>
    </source>
</reference>
<proteinExistence type="predicted"/>
<comment type="caution">
    <text evidence="1">The sequence shown here is derived from an EMBL/GenBank/DDBJ whole genome shotgun (WGS) entry which is preliminary data.</text>
</comment>
<dbReference type="Pfam" id="PF11176">
    <property type="entry name" value="Tma16"/>
    <property type="match status" value="1"/>
</dbReference>
<keyword evidence="2" id="KW-1185">Reference proteome</keyword>
<evidence type="ECO:0000313" key="2">
    <source>
        <dbReference type="Proteomes" id="UP001557470"/>
    </source>
</evidence>
<sequence>TSSIRQTCKQYTRVSPRVFHPHCVKYINLFSQNMPKARKVKPPPKEKVCHPYSRKAAYLASQEIRLCKKGRQKIEKATRLNNIGEKLLWFQSQLDPDKIEFTKQDACRIIER</sequence>
<dbReference type="PANTHER" id="PTHR13349:SF2">
    <property type="entry name" value="TRANSLATION MACHINERY-ASSOCIATED PROTEIN 16"/>
    <property type="match status" value="1"/>
</dbReference>
<dbReference type="InterPro" id="IPR021346">
    <property type="entry name" value="Tma16"/>
</dbReference>
<dbReference type="EMBL" id="JAGEUA010000001">
    <property type="protein sequence ID" value="KAL1024027.1"/>
    <property type="molecule type" value="Genomic_DNA"/>
</dbReference>
<evidence type="ECO:0000313" key="1">
    <source>
        <dbReference type="EMBL" id="KAL1024027.1"/>
    </source>
</evidence>
<feature type="non-terminal residue" evidence="1">
    <location>
        <position position="1"/>
    </location>
</feature>
<organism evidence="1 2">
    <name type="scientific">Umbra pygmaea</name>
    <name type="common">Eastern mudminnow</name>
    <dbReference type="NCBI Taxonomy" id="75934"/>
    <lineage>
        <taxon>Eukaryota</taxon>
        <taxon>Metazoa</taxon>
        <taxon>Chordata</taxon>
        <taxon>Craniata</taxon>
        <taxon>Vertebrata</taxon>
        <taxon>Euteleostomi</taxon>
        <taxon>Actinopterygii</taxon>
        <taxon>Neopterygii</taxon>
        <taxon>Teleostei</taxon>
        <taxon>Protacanthopterygii</taxon>
        <taxon>Esociformes</taxon>
        <taxon>Umbridae</taxon>
        <taxon>Umbra</taxon>
    </lineage>
</organism>
<gene>
    <name evidence="1" type="ORF">UPYG_G00050470</name>
</gene>